<evidence type="ECO:0000256" key="3">
    <source>
        <dbReference type="ARBA" id="ARBA00022801"/>
    </source>
</evidence>
<dbReference type="SUPFAM" id="SSF52788">
    <property type="entry name" value="Phosphotyrosine protein phosphatases I"/>
    <property type="match status" value="1"/>
</dbReference>
<dbReference type="InterPro" id="IPR050438">
    <property type="entry name" value="LMW_PTPase"/>
</dbReference>
<gene>
    <name evidence="8" type="ORF">IAA54_04320</name>
</gene>
<dbReference type="EMBL" id="DVHF01000050">
    <property type="protein sequence ID" value="HIR56871.1"/>
    <property type="molecule type" value="Genomic_DNA"/>
</dbReference>
<feature type="domain" description="Phosphotyrosine protein phosphatase I" evidence="7">
    <location>
        <begin position="2"/>
        <end position="147"/>
    </location>
</feature>
<dbReference type="InterPro" id="IPR017867">
    <property type="entry name" value="Tyr_phospatase_low_mol_wt"/>
</dbReference>
<dbReference type="PRINTS" id="PR00719">
    <property type="entry name" value="LMWPTPASE"/>
</dbReference>
<evidence type="ECO:0000256" key="4">
    <source>
        <dbReference type="ARBA" id="ARBA00022912"/>
    </source>
</evidence>
<evidence type="ECO:0000256" key="5">
    <source>
        <dbReference type="ARBA" id="ARBA00051722"/>
    </source>
</evidence>
<dbReference type="Gene3D" id="3.40.50.2300">
    <property type="match status" value="1"/>
</dbReference>
<keyword evidence="4" id="KW-0904">Protein phosphatase</keyword>
<feature type="active site" description="Nucleophile" evidence="6">
    <location>
        <position position="8"/>
    </location>
</feature>
<dbReference type="InterPro" id="IPR036196">
    <property type="entry name" value="Ptyr_pPase_sf"/>
</dbReference>
<dbReference type="AlphaFoldDB" id="A0A9D1J0S1"/>
<evidence type="ECO:0000313" key="9">
    <source>
        <dbReference type="Proteomes" id="UP000886785"/>
    </source>
</evidence>
<evidence type="ECO:0000256" key="6">
    <source>
        <dbReference type="PIRSR" id="PIRSR617867-1"/>
    </source>
</evidence>
<accession>A0A9D1J0S1</accession>
<evidence type="ECO:0000259" key="7">
    <source>
        <dbReference type="SMART" id="SM00226"/>
    </source>
</evidence>
<proteinExistence type="inferred from homology"/>
<feature type="active site" evidence="6">
    <location>
        <position position="14"/>
    </location>
</feature>
<dbReference type="EC" id="3.1.3.48" evidence="2"/>
<comment type="catalytic activity">
    <reaction evidence="5">
        <text>O-phospho-L-tyrosyl-[protein] + H2O = L-tyrosyl-[protein] + phosphate</text>
        <dbReference type="Rhea" id="RHEA:10684"/>
        <dbReference type="Rhea" id="RHEA-COMP:10136"/>
        <dbReference type="Rhea" id="RHEA-COMP:20101"/>
        <dbReference type="ChEBI" id="CHEBI:15377"/>
        <dbReference type="ChEBI" id="CHEBI:43474"/>
        <dbReference type="ChEBI" id="CHEBI:46858"/>
        <dbReference type="ChEBI" id="CHEBI:61978"/>
        <dbReference type="EC" id="3.1.3.48"/>
    </reaction>
</comment>
<dbReference type="CDD" id="cd16343">
    <property type="entry name" value="LMWPTP"/>
    <property type="match status" value="1"/>
</dbReference>
<evidence type="ECO:0000256" key="1">
    <source>
        <dbReference type="ARBA" id="ARBA00011063"/>
    </source>
</evidence>
<keyword evidence="3" id="KW-0378">Hydrolase</keyword>
<dbReference type="PANTHER" id="PTHR11717">
    <property type="entry name" value="LOW MOLECULAR WEIGHT PROTEIN TYROSINE PHOSPHATASE"/>
    <property type="match status" value="1"/>
</dbReference>
<name>A0A9D1J0S1_9FIRM</name>
<sequence>MIKVLFCCHGNICRSTMSQFVFQDMVNKLGIADQFLIDSRATSTEEIGNPPHRGTIRKMREEGIPVLPHRATQIMWSDYHEFDYIIGMDTWNMRNLTRMLKGDPEKKLYKFLTFAGSDRDIADPWYTGDFDATYRDVTEGCEGLLKYLKENGKIQSPKA</sequence>
<comment type="caution">
    <text evidence="8">The sequence shown here is derived from an EMBL/GenBank/DDBJ whole genome shotgun (WGS) entry which is preliminary data.</text>
</comment>
<reference evidence="8" key="2">
    <citation type="journal article" date="2021" name="PeerJ">
        <title>Extensive microbial diversity within the chicken gut microbiome revealed by metagenomics and culture.</title>
        <authorList>
            <person name="Gilroy R."/>
            <person name="Ravi A."/>
            <person name="Getino M."/>
            <person name="Pursley I."/>
            <person name="Horton D.L."/>
            <person name="Alikhan N.F."/>
            <person name="Baker D."/>
            <person name="Gharbi K."/>
            <person name="Hall N."/>
            <person name="Watson M."/>
            <person name="Adriaenssens E.M."/>
            <person name="Foster-Nyarko E."/>
            <person name="Jarju S."/>
            <person name="Secka A."/>
            <person name="Antonio M."/>
            <person name="Oren A."/>
            <person name="Chaudhuri R.R."/>
            <person name="La Ragione R."/>
            <person name="Hildebrand F."/>
            <person name="Pallen M.J."/>
        </authorList>
    </citation>
    <scope>NUCLEOTIDE SEQUENCE</scope>
    <source>
        <strain evidence="8">ChiSjej1B19-7085</strain>
    </source>
</reference>
<comment type="similarity">
    <text evidence="1">Belongs to the low molecular weight phosphotyrosine protein phosphatase family.</text>
</comment>
<organism evidence="8 9">
    <name type="scientific">Candidatus Gallacutalibacter pullicola</name>
    <dbReference type="NCBI Taxonomy" id="2840830"/>
    <lineage>
        <taxon>Bacteria</taxon>
        <taxon>Bacillati</taxon>
        <taxon>Bacillota</taxon>
        <taxon>Clostridia</taxon>
        <taxon>Eubacteriales</taxon>
        <taxon>Candidatus Gallacutalibacter</taxon>
    </lineage>
</organism>
<dbReference type="Pfam" id="PF01451">
    <property type="entry name" value="LMWPc"/>
    <property type="match status" value="1"/>
</dbReference>
<reference evidence="8" key="1">
    <citation type="submission" date="2020-10" db="EMBL/GenBank/DDBJ databases">
        <authorList>
            <person name="Gilroy R."/>
        </authorList>
    </citation>
    <scope>NUCLEOTIDE SEQUENCE</scope>
    <source>
        <strain evidence="8">ChiSjej1B19-7085</strain>
    </source>
</reference>
<evidence type="ECO:0000313" key="8">
    <source>
        <dbReference type="EMBL" id="HIR56871.1"/>
    </source>
</evidence>
<dbReference type="PANTHER" id="PTHR11717:SF7">
    <property type="entry name" value="LOW MOLECULAR WEIGHT PHOSPHOTYROSINE PROTEIN PHOSPHATASE"/>
    <property type="match status" value="1"/>
</dbReference>
<dbReference type="Proteomes" id="UP000886785">
    <property type="component" value="Unassembled WGS sequence"/>
</dbReference>
<evidence type="ECO:0000256" key="2">
    <source>
        <dbReference type="ARBA" id="ARBA00013064"/>
    </source>
</evidence>
<feature type="active site" description="Proton donor" evidence="6">
    <location>
        <position position="123"/>
    </location>
</feature>
<protein>
    <recommendedName>
        <fullName evidence="2">protein-tyrosine-phosphatase</fullName>
        <ecNumber evidence="2">3.1.3.48</ecNumber>
    </recommendedName>
</protein>
<dbReference type="GO" id="GO:0004725">
    <property type="term" value="F:protein tyrosine phosphatase activity"/>
    <property type="evidence" value="ECO:0007669"/>
    <property type="project" value="UniProtKB-EC"/>
</dbReference>
<dbReference type="InterPro" id="IPR023485">
    <property type="entry name" value="Ptyr_pPase"/>
</dbReference>
<dbReference type="SMART" id="SM00226">
    <property type="entry name" value="LMWPc"/>
    <property type="match status" value="1"/>
</dbReference>